<proteinExistence type="predicted"/>
<dbReference type="PIRSF" id="PIRSF001220">
    <property type="entry name" value="L-ASNase_gatD"/>
    <property type="match status" value="1"/>
</dbReference>
<name>A0A1Y1YIL5_9FUNG</name>
<dbReference type="OrthoDB" id="542841at2759"/>
<dbReference type="STRING" id="1314790.A0A1Y1YIL5"/>
<accession>A0A1Y1YIL5</accession>
<dbReference type="InterPro" id="IPR040919">
    <property type="entry name" value="Asparaginase_C"/>
</dbReference>
<protein>
    <recommendedName>
        <fullName evidence="1">asparaginase</fullName>
        <ecNumber evidence="1">3.5.1.1</ecNumber>
    </recommendedName>
</protein>
<dbReference type="FunCoup" id="A0A1Y1YIL5">
    <property type="interactions" value="55"/>
</dbReference>
<reference evidence="5 6" key="1">
    <citation type="submission" date="2016-07" db="EMBL/GenBank/DDBJ databases">
        <title>Pervasive Adenine N6-methylation of Active Genes in Fungi.</title>
        <authorList>
            <consortium name="DOE Joint Genome Institute"/>
            <person name="Mondo S.J."/>
            <person name="Dannebaum R.O."/>
            <person name="Kuo R.C."/>
            <person name="Labutti K."/>
            <person name="Haridas S."/>
            <person name="Kuo A."/>
            <person name="Salamov A."/>
            <person name="Ahrendt S.R."/>
            <person name="Lipzen A."/>
            <person name="Sullivan W."/>
            <person name="Andreopoulos W.B."/>
            <person name="Clum A."/>
            <person name="Lindquist E."/>
            <person name="Daum C."/>
            <person name="Ramamoorthy G.K."/>
            <person name="Gryganskyi A."/>
            <person name="Culley D."/>
            <person name="Magnuson J.K."/>
            <person name="James T.Y."/>
            <person name="O'Malley M.A."/>
            <person name="Stajich J.E."/>
            <person name="Spatafora J.W."/>
            <person name="Visel A."/>
            <person name="Grigoriev I.V."/>
        </authorList>
    </citation>
    <scope>NUCLEOTIDE SEQUENCE [LARGE SCALE GENOMIC DNA]</scope>
    <source>
        <strain evidence="5 6">CBS 931.73</strain>
    </source>
</reference>
<dbReference type="AlphaFoldDB" id="A0A1Y1YIL5"/>
<dbReference type="EC" id="3.5.1.1" evidence="1"/>
<sequence length="330" mass="35690">MSAPNLLVVVTGGTIFQKVDANGEMQLAVSISELLTSLGKHISGDVCPLVVDLNCRSGAELTFETILRARDAFLENLPENGISSAILVTGTDTMEEFAFCLDLCLGPWLIERKYSLVITGSMKPADVLGYDGHSNVLGAIQVALGENAKRAGVLLSINNDIHSALYVTKGDSQLIGSFRSVPTGPIGQIRRGIPQFYYSPAASPPPIYCPSFLHLDQESVAKVRVAIWIITVSSFIPEQLLENLDGLVLAGPGTGSIPNAFVEQLSPKWTKRIPIVVVTRCFSGNNFDDHYYRGSKAKFTSKGFILEDGFEDLNAIQARNLLTFKLAARA</sequence>
<dbReference type="Gene3D" id="3.40.50.40">
    <property type="match status" value="1"/>
</dbReference>
<evidence type="ECO:0000313" key="6">
    <source>
        <dbReference type="Proteomes" id="UP000193498"/>
    </source>
</evidence>
<evidence type="ECO:0000256" key="1">
    <source>
        <dbReference type="ARBA" id="ARBA00012920"/>
    </source>
</evidence>
<evidence type="ECO:0000259" key="3">
    <source>
        <dbReference type="Pfam" id="PF00710"/>
    </source>
</evidence>
<dbReference type="EMBL" id="MCFE01000124">
    <property type="protein sequence ID" value="ORX97887.1"/>
    <property type="molecule type" value="Genomic_DNA"/>
</dbReference>
<dbReference type="GO" id="GO:0009066">
    <property type="term" value="P:aspartate family amino acid metabolic process"/>
    <property type="evidence" value="ECO:0007669"/>
    <property type="project" value="UniProtKB-ARBA"/>
</dbReference>
<evidence type="ECO:0000259" key="4">
    <source>
        <dbReference type="Pfam" id="PF17763"/>
    </source>
</evidence>
<feature type="domain" description="Asparaginase/glutaminase C-terminal" evidence="4">
    <location>
        <begin position="241"/>
        <end position="327"/>
    </location>
</feature>
<dbReference type="InParanoid" id="A0A1Y1YIL5"/>
<dbReference type="PIRSF" id="PIRSF500176">
    <property type="entry name" value="L_ASNase"/>
    <property type="match status" value="1"/>
</dbReference>
<dbReference type="Pfam" id="PF00710">
    <property type="entry name" value="Asparaginase"/>
    <property type="match status" value="1"/>
</dbReference>
<keyword evidence="6" id="KW-1185">Reference proteome</keyword>
<feature type="domain" description="L-asparaginase N-terminal" evidence="3">
    <location>
        <begin position="6"/>
        <end position="200"/>
    </location>
</feature>
<dbReference type="InterPro" id="IPR006034">
    <property type="entry name" value="Asparaginase/glutaminase-like"/>
</dbReference>
<evidence type="ECO:0000256" key="2">
    <source>
        <dbReference type="PIRSR" id="PIRSR001220-1"/>
    </source>
</evidence>
<dbReference type="SUPFAM" id="SSF53774">
    <property type="entry name" value="Glutaminase/Asparaginase"/>
    <property type="match status" value="1"/>
</dbReference>
<dbReference type="InterPro" id="IPR027474">
    <property type="entry name" value="L-asparaginase_N"/>
</dbReference>
<dbReference type="PANTHER" id="PTHR11707:SF28">
    <property type="entry name" value="60 KDA LYSOPHOSPHOLIPASE"/>
    <property type="match status" value="1"/>
</dbReference>
<dbReference type="GO" id="GO:0004067">
    <property type="term" value="F:asparaginase activity"/>
    <property type="evidence" value="ECO:0007669"/>
    <property type="project" value="UniProtKB-UniRule"/>
</dbReference>
<comment type="caution">
    <text evidence="5">The sequence shown here is derived from an EMBL/GenBank/DDBJ whole genome shotgun (WGS) entry which is preliminary data.</text>
</comment>
<organism evidence="5 6">
    <name type="scientific">Basidiobolus meristosporus CBS 931.73</name>
    <dbReference type="NCBI Taxonomy" id="1314790"/>
    <lineage>
        <taxon>Eukaryota</taxon>
        <taxon>Fungi</taxon>
        <taxon>Fungi incertae sedis</taxon>
        <taxon>Zoopagomycota</taxon>
        <taxon>Entomophthoromycotina</taxon>
        <taxon>Basidiobolomycetes</taxon>
        <taxon>Basidiobolales</taxon>
        <taxon>Basidiobolaceae</taxon>
        <taxon>Basidiobolus</taxon>
    </lineage>
</organism>
<dbReference type="InterPro" id="IPR037152">
    <property type="entry name" value="L-asparaginase_N_sf"/>
</dbReference>
<dbReference type="Proteomes" id="UP000193498">
    <property type="component" value="Unassembled WGS sequence"/>
</dbReference>
<dbReference type="InterPro" id="IPR036152">
    <property type="entry name" value="Asp/glu_Ase-like_sf"/>
</dbReference>
<dbReference type="PANTHER" id="PTHR11707">
    <property type="entry name" value="L-ASPARAGINASE"/>
    <property type="match status" value="1"/>
</dbReference>
<gene>
    <name evidence="5" type="ORF">K493DRAFT_313897</name>
</gene>
<dbReference type="InterPro" id="IPR027473">
    <property type="entry name" value="L-asparaginase_C"/>
</dbReference>
<evidence type="ECO:0000313" key="5">
    <source>
        <dbReference type="EMBL" id="ORX97887.1"/>
    </source>
</evidence>
<feature type="active site" description="O-isoaspartyl threonine intermediate" evidence="2">
    <location>
        <position position="14"/>
    </location>
</feature>
<dbReference type="Gene3D" id="3.40.50.1170">
    <property type="entry name" value="L-asparaginase, N-terminal domain"/>
    <property type="match status" value="1"/>
</dbReference>
<dbReference type="SMART" id="SM00870">
    <property type="entry name" value="Asparaginase"/>
    <property type="match status" value="1"/>
</dbReference>
<dbReference type="Pfam" id="PF17763">
    <property type="entry name" value="Asparaginase_C"/>
    <property type="match status" value="1"/>
</dbReference>
<dbReference type="PROSITE" id="PS51732">
    <property type="entry name" value="ASN_GLN_ASE_3"/>
    <property type="match status" value="1"/>
</dbReference>